<comment type="caution">
    <text evidence="3">The sequence shown here is derived from an EMBL/GenBank/DDBJ whole genome shotgun (WGS) entry which is preliminary data.</text>
</comment>
<feature type="domain" description="VTT" evidence="2">
    <location>
        <begin position="82"/>
        <end position="199"/>
    </location>
</feature>
<keyword evidence="1" id="KW-1133">Transmembrane helix</keyword>
<evidence type="ECO:0000256" key="1">
    <source>
        <dbReference type="SAM" id="Phobius"/>
    </source>
</evidence>
<gene>
    <name evidence="3" type="ORF">OZSIB_4054</name>
</gene>
<feature type="transmembrane region" description="Helical" evidence="1">
    <location>
        <begin position="147"/>
        <end position="172"/>
    </location>
</feature>
<dbReference type="AlphaFoldDB" id="A0A367ZAX5"/>
<name>A0A367ZAX5_9BACT</name>
<reference evidence="3 4" key="1">
    <citation type="submission" date="2018-05" db="EMBL/GenBank/DDBJ databases">
        <title>A metagenomic window into the 2 km-deep terrestrial subsurface aquifer revealed taxonomically and functionally diverse microbial community comprising novel uncultured bacterial lineages.</title>
        <authorList>
            <person name="Kadnikov V.V."/>
            <person name="Mardanov A.V."/>
            <person name="Beletsky A.V."/>
            <person name="Banks D."/>
            <person name="Pimenov N.V."/>
            <person name="Frank Y.A."/>
            <person name="Karnachuk O.V."/>
            <person name="Ravin N.V."/>
        </authorList>
    </citation>
    <scope>NUCLEOTIDE SEQUENCE [LARGE SCALE GENOMIC DNA]</scope>
    <source>
        <strain evidence="3">BY5</strain>
    </source>
</reference>
<keyword evidence="1" id="KW-0812">Transmembrane</keyword>
<dbReference type="EMBL" id="QOQW01000040">
    <property type="protein sequence ID" value="RCK75290.1"/>
    <property type="molecule type" value="Genomic_DNA"/>
</dbReference>
<dbReference type="PANTHER" id="PTHR42709:SF11">
    <property type="entry name" value="DEDA FAMILY PROTEIN"/>
    <property type="match status" value="1"/>
</dbReference>
<feature type="transmembrane region" description="Helical" evidence="1">
    <location>
        <begin position="99"/>
        <end position="120"/>
    </location>
</feature>
<dbReference type="GO" id="GO:0005886">
    <property type="term" value="C:plasma membrane"/>
    <property type="evidence" value="ECO:0007669"/>
    <property type="project" value="TreeGrafter"/>
</dbReference>
<protein>
    <recommendedName>
        <fullName evidence="2">VTT domain-containing protein</fullName>
    </recommendedName>
</protein>
<dbReference type="Proteomes" id="UP000252355">
    <property type="component" value="Unassembled WGS sequence"/>
</dbReference>
<evidence type="ECO:0000259" key="2">
    <source>
        <dbReference type="Pfam" id="PF09335"/>
    </source>
</evidence>
<organism evidence="3 4">
    <name type="scientific">Candidatus Ozemobacter sibiricus</name>
    <dbReference type="NCBI Taxonomy" id="2268124"/>
    <lineage>
        <taxon>Bacteria</taxon>
        <taxon>Candidatus Ozemobacteria</taxon>
        <taxon>Candidatus Ozemobacterales</taxon>
        <taxon>Candidatus Ozemobacteraceae</taxon>
        <taxon>Candidatus Ozemobacter</taxon>
    </lineage>
</organism>
<keyword evidence="1" id="KW-0472">Membrane</keyword>
<accession>A0A367ZAX5</accession>
<proteinExistence type="predicted"/>
<sequence length="201" mass="21702">MKASGPHASRPTRFSTLMQVVQVTGRGGAVRWVAGIVLLCGLGALWYWHDPIKVAAQHAVEHYGLPALFVLTWLSDAIIQPIPADVYVFGTGFGGGHIYTTALVAGIASSLGGVTGFYIGKLIGPWRFKRVFGGKLLRGGRILFKEYGWWAVFVSGITPIPYSAVCYVGGIYQMPVMDVLVPSLIGRTGRYLLFAWLGSLA</sequence>
<dbReference type="InterPro" id="IPR051311">
    <property type="entry name" value="DedA_domain"/>
</dbReference>
<evidence type="ECO:0000313" key="4">
    <source>
        <dbReference type="Proteomes" id="UP000252355"/>
    </source>
</evidence>
<dbReference type="Pfam" id="PF09335">
    <property type="entry name" value="VTT_dom"/>
    <property type="match status" value="1"/>
</dbReference>
<dbReference type="InterPro" id="IPR032816">
    <property type="entry name" value="VTT_dom"/>
</dbReference>
<evidence type="ECO:0000313" key="3">
    <source>
        <dbReference type="EMBL" id="RCK75290.1"/>
    </source>
</evidence>
<feature type="transmembrane region" description="Helical" evidence="1">
    <location>
        <begin position="29"/>
        <end position="48"/>
    </location>
</feature>
<dbReference type="PANTHER" id="PTHR42709">
    <property type="entry name" value="ALKALINE PHOSPHATASE LIKE PROTEIN"/>
    <property type="match status" value="1"/>
</dbReference>